<proteinExistence type="predicted"/>
<gene>
    <name evidence="2" type="ORF">THAOC_05380</name>
</gene>
<feature type="compositionally biased region" description="Acidic residues" evidence="1">
    <location>
        <begin position="136"/>
        <end position="145"/>
    </location>
</feature>
<accession>K0T7C7</accession>
<keyword evidence="3" id="KW-1185">Reference proteome</keyword>
<organism evidence="2 3">
    <name type="scientific">Thalassiosira oceanica</name>
    <name type="common">Marine diatom</name>
    <dbReference type="NCBI Taxonomy" id="159749"/>
    <lineage>
        <taxon>Eukaryota</taxon>
        <taxon>Sar</taxon>
        <taxon>Stramenopiles</taxon>
        <taxon>Ochrophyta</taxon>
        <taxon>Bacillariophyta</taxon>
        <taxon>Coscinodiscophyceae</taxon>
        <taxon>Thalassiosirophycidae</taxon>
        <taxon>Thalassiosirales</taxon>
        <taxon>Thalassiosiraceae</taxon>
        <taxon>Thalassiosira</taxon>
    </lineage>
</organism>
<feature type="compositionally biased region" description="Polar residues" evidence="1">
    <location>
        <begin position="1"/>
        <end position="13"/>
    </location>
</feature>
<dbReference type="Proteomes" id="UP000266841">
    <property type="component" value="Unassembled WGS sequence"/>
</dbReference>
<sequence length="439" mass="46467">MHAQSMETLSSLNKPDARGMASATQKHLDGPALPHLGHFPLGRGGKANAGSARLALVPVLTPPITGTDTAPDDDGQRQQYLIVPNERRIVVRSAHHGRRVCELTAASPESGDGELKDVTVRTVSLAWLAPPADETVGGDDGEGSDSGESSRGEHVVLAGYSDGTLREWPVADIASPKSGRPGGLASRRVFRLGCGMMRTVDLVHLSTPIADADVSARMSPRGGATVYAWIKGLVGKKMTTACLGRVSIPAYSEDGPGGPVKLEADELATRETVSSKTPAEERAEKERGHVCLRKHDDVIHLVSSHRQPRKGDGGILERYNLEDGGAPRGEVHVVMVASHGLVFYRDTLDGGGKRREGEETCRLVHYSRVLKTSQHYSTEQSAFSAVSVSPGTADLALGRANGHIELLVGVFENNSSYLDGLDGGGGSSSAPARHPEEVT</sequence>
<evidence type="ECO:0000313" key="2">
    <source>
        <dbReference type="EMBL" id="EJK73024.1"/>
    </source>
</evidence>
<dbReference type="EMBL" id="AGNL01004938">
    <property type="protein sequence ID" value="EJK73024.1"/>
    <property type="molecule type" value="Genomic_DNA"/>
</dbReference>
<reference evidence="2 3" key="1">
    <citation type="journal article" date="2012" name="Genome Biol.">
        <title>Genome and low-iron response of an oceanic diatom adapted to chronic iron limitation.</title>
        <authorList>
            <person name="Lommer M."/>
            <person name="Specht M."/>
            <person name="Roy A.S."/>
            <person name="Kraemer L."/>
            <person name="Andreson R."/>
            <person name="Gutowska M.A."/>
            <person name="Wolf J."/>
            <person name="Bergner S.V."/>
            <person name="Schilhabel M.B."/>
            <person name="Klostermeier U.C."/>
            <person name="Beiko R.G."/>
            <person name="Rosenstiel P."/>
            <person name="Hippler M."/>
            <person name="Laroche J."/>
        </authorList>
    </citation>
    <scope>NUCLEOTIDE SEQUENCE [LARGE SCALE GENOMIC DNA]</scope>
    <source>
        <strain evidence="2 3">CCMP1005</strain>
    </source>
</reference>
<evidence type="ECO:0000256" key="1">
    <source>
        <dbReference type="SAM" id="MobiDB-lite"/>
    </source>
</evidence>
<feature type="region of interest" description="Disordered" evidence="1">
    <location>
        <begin position="130"/>
        <end position="152"/>
    </location>
</feature>
<protein>
    <submittedName>
        <fullName evidence="2">Uncharacterized protein</fullName>
    </submittedName>
</protein>
<name>K0T7C7_THAOC</name>
<feature type="region of interest" description="Disordered" evidence="1">
    <location>
        <begin position="1"/>
        <end position="39"/>
    </location>
</feature>
<comment type="caution">
    <text evidence="2">The sequence shown here is derived from an EMBL/GenBank/DDBJ whole genome shotgun (WGS) entry which is preliminary data.</text>
</comment>
<feature type="non-terminal residue" evidence="2">
    <location>
        <position position="439"/>
    </location>
</feature>
<evidence type="ECO:0000313" key="3">
    <source>
        <dbReference type="Proteomes" id="UP000266841"/>
    </source>
</evidence>
<dbReference type="AlphaFoldDB" id="K0T7C7"/>